<dbReference type="PANTHER" id="PTHR40099:SF1">
    <property type="entry name" value="ACETOLACTATE SYNTHASE, SMALL SUBUNIT"/>
    <property type="match status" value="1"/>
</dbReference>
<dbReference type="SUPFAM" id="SSF55021">
    <property type="entry name" value="ACT-like"/>
    <property type="match status" value="2"/>
</dbReference>
<proteinExistence type="predicted"/>
<dbReference type="Gene3D" id="3.30.2130.10">
    <property type="entry name" value="VC0802-like"/>
    <property type="match status" value="1"/>
</dbReference>
<feature type="domain" description="ACT" evidence="1">
    <location>
        <begin position="57"/>
        <end position="163"/>
    </location>
</feature>
<keyword evidence="3" id="KW-1185">Reference proteome</keyword>
<evidence type="ECO:0000259" key="1">
    <source>
        <dbReference type="Pfam" id="PF19571"/>
    </source>
</evidence>
<dbReference type="Pfam" id="PF19571">
    <property type="entry name" value="ACT_8"/>
    <property type="match status" value="1"/>
</dbReference>
<organism evidence="2 3">
    <name type="scientific">Allorhodopirellula heiligendammensis</name>
    <dbReference type="NCBI Taxonomy" id="2714739"/>
    <lineage>
        <taxon>Bacteria</taxon>
        <taxon>Pseudomonadati</taxon>
        <taxon>Planctomycetota</taxon>
        <taxon>Planctomycetia</taxon>
        <taxon>Pirellulales</taxon>
        <taxon>Pirellulaceae</taxon>
        <taxon>Allorhodopirellula</taxon>
    </lineage>
</organism>
<name>A0A5C6BWX6_9BACT</name>
<evidence type="ECO:0000313" key="3">
    <source>
        <dbReference type="Proteomes" id="UP000319908"/>
    </source>
</evidence>
<dbReference type="InterPro" id="IPR045739">
    <property type="entry name" value="ACT_dom_pair"/>
</dbReference>
<accession>A0A5C6BWX6</accession>
<protein>
    <recommendedName>
        <fullName evidence="1">ACT domain-containing protein</fullName>
    </recommendedName>
</protein>
<reference evidence="2 3" key="1">
    <citation type="journal article" date="2020" name="Antonie Van Leeuwenhoek">
        <title>Rhodopirellula heiligendammensis sp. nov., Rhodopirellula pilleata sp. nov., and Rhodopirellula solitaria sp. nov. isolated from natural or artificial marine surfaces in Northern Germany and California, USA, and emended description of the genus Rhodopirellula.</title>
        <authorList>
            <person name="Kallscheuer N."/>
            <person name="Wiegand S."/>
            <person name="Jogler M."/>
            <person name="Boedeker C."/>
            <person name="Peeters S.H."/>
            <person name="Rast P."/>
            <person name="Heuer A."/>
            <person name="Jetten M.S.M."/>
            <person name="Rohde M."/>
            <person name="Jogler C."/>
        </authorList>
    </citation>
    <scope>NUCLEOTIDE SEQUENCE [LARGE SCALE GENOMIC DNA]</scope>
    <source>
        <strain evidence="2 3">Poly21</strain>
    </source>
</reference>
<evidence type="ECO:0000313" key="2">
    <source>
        <dbReference type="EMBL" id="TWU16342.1"/>
    </source>
</evidence>
<dbReference type="CDD" id="cd04908">
    <property type="entry name" value="ACT_Bt0572_1"/>
    <property type="match status" value="1"/>
</dbReference>
<dbReference type="InterPro" id="IPR045865">
    <property type="entry name" value="ACT-like_dom_sf"/>
</dbReference>
<gene>
    <name evidence="2" type="ORF">Poly21_35470</name>
</gene>
<dbReference type="Proteomes" id="UP000319908">
    <property type="component" value="Unassembled WGS sequence"/>
</dbReference>
<dbReference type="EMBL" id="SJPU01000002">
    <property type="protein sequence ID" value="TWU16342.1"/>
    <property type="molecule type" value="Genomic_DNA"/>
</dbReference>
<sequence>MGHPVPCESWLTLLGEREALAGQFFIPAHQTENGRMNFGSDVSTPYETLRGREFPAIRQFTIFLENRVGQLLEVIRRFEGTGIRIVALSINDAAECAFVRFLISDPDRGREILERSGLAIIETDLIGVELPEGPQPLLRVCTALLQAELNIIQAYPLIVRPHGKPAVAIMVEGIDEAMKTLNDKGFRIITEADLDGDDATGDGGAV</sequence>
<dbReference type="AlphaFoldDB" id="A0A5C6BWX6"/>
<dbReference type="PANTHER" id="PTHR40099">
    <property type="entry name" value="ACETOLACTATE SYNTHASE, SMALL SUBUNIT"/>
    <property type="match status" value="1"/>
</dbReference>
<comment type="caution">
    <text evidence="2">The sequence shown here is derived from an EMBL/GenBank/DDBJ whole genome shotgun (WGS) entry which is preliminary data.</text>
</comment>